<accession>A0ABT3H1E5</accession>
<feature type="region of interest" description="Disordered" evidence="1">
    <location>
        <begin position="1"/>
        <end position="67"/>
    </location>
</feature>
<proteinExistence type="predicted"/>
<dbReference type="EMBL" id="JAPDFL010000001">
    <property type="protein sequence ID" value="MCW1933586.1"/>
    <property type="molecule type" value="Genomic_DNA"/>
</dbReference>
<evidence type="ECO:0000313" key="2">
    <source>
        <dbReference type="EMBL" id="MCW1933586.1"/>
    </source>
</evidence>
<organism evidence="2 3">
    <name type="scientific">Pararhodobacter zhoushanensis</name>
    <dbReference type="NCBI Taxonomy" id="2479545"/>
    <lineage>
        <taxon>Bacteria</taxon>
        <taxon>Pseudomonadati</taxon>
        <taxon>Pseudomonadota</taxon>
        <taxon>Alphaproteobacteria</taxon>
        <taxon>Rhodobacterales</taxon>
        <taxon>Paracoccaceae</taxon>
        <taxon>Pararhodobacter</taxon>
    </lineage>
</organism>
<reference evidence="2 3" key="1">
    <citation type="submission" date="2022-10" db="EMBL/GenBank/DDBJ databases">
        <title>Pararhodobacter sp. nov., isolated from marine algae.</title>
        <authorList>
            <person name="Choi B.J."/>
            <person name="Kim J.M."/>
            <person name="Lee J.K."/>
            <person name="Choi D.G."/>
            <person name="Jeon C.O."/>
        </authorList>
    </citation>
    <scope>NUCLEOTIDE SEQUENCE [LARGE SCALE GENOMIC DNA]</scope>
    <source>
        <strain evidence="2 3">ZQ420</strain>
    </source>
</reference>
<gene>
    <name evidence="2" type="ORF">OKW52_15310</name>
</gene>
<comment type="caution">
    <text evidence="2">The sequence shown here is derived from an EMBL/GenBank/DDBJ whole genome shotgun (WGS) entry which is preliminary data.</text>
</comment>
<feature type="compositionally biased region" description="Basic and acidic residues" evidence="1">
    <location>
        <begin position="58"/>
        <end position="67"/>
    </location>
</feature>
<feature type="compositionally biased region" description="Basic and acidic residues" evidence="1">
    <location>
        <begin position="8"/>
        <end position="21"/>
    </location>
</feature>
<sequence length="67" mass="7176">MGISTPKKPFDLKEFLSEKGKPRNVRRNFAMRGAASAAPAETAAEPEADVDTDAEPSTEAKPDATEK</sequence>
<dbReference type="RefSeq" id="WP_264506478.1">
    <property type="nucleotide sequence ID" value="NZ_JAPDFL010000001.1"/>
</dbReference>
<keyword evidence="3" id="KW-1185">Reference proteome</keyword>
<name>A0ABT3H1E5_9RHOB</name>
<feature type="compositionally biased region" description="Low complexity" evidence="1">
    <location>
        <begin position="34"/>
        <end position="43"/>
    </location>
</feature>
<evidence type="ECO:0000256" key="1">
    <source>
        <dbReference type="SAM" id="MobiDB-lite"/>
    </source>
</evidence>
<dbReference type="Proteomes" id="UP001208938">
    <property type="component" value="Unassembled WGS sequence"/>
</dbReference>
<protein>
    <submittedName>
        <fullName evidence="2">Uncharacterized protein</fullName>
    </submittedName>
</protein>
<feature type="compositionally biased region" description="Acidic residues" evidence="1">
    <location>
        <begin position="44"/>
        <end position="56"/>
    </location>
</feature>
<evidence type="ECO:0000313" key="3">
    <source>
        <dbReference type="Proteomes" id="UP001208938"/>
    </source>
</evidence>